<accession>A0A845GX54</accession>
<dbReference type="RefSeq" id="WP_161086185.1">
    <property type="nucleotide sequence ID" value="NZ_WWCX01000066.1"/>
</dbReference>
<evidence type="ECO:0000313" key="2">
    <source>
        <dbReference type="EMBL" id="MYM97237.1"/>
    </source>
</evidence>
<dbReference type="AlphaFoldDB" id="A0A845GX54"/>
<sequence length="204" mass="21120">MLFKALLALFAVGILAALLSPLAQLRTGKLDAAGAMTARRHLSLSGLVVAIAVAAVSGFSFAGHAANVIAIALALIAAGVLVLYSFGTLPGVVGIATGLVAGVAWLLALLFCAMSLAFGNSPVTVALGDGMYCSESVYGFVTGDSGEETDLYQRYLIIDHTVYHQIHSDIYPNEPRPERARFASELARCQAGINLVYAAGAHPG</sequence>
<evidence type="ECO:0000313" key="3">
    <source>
        <dbReference type="Proteomes" id="UP000447355"/>
    </source>
</evidence>
<feature type="transmembrane region" description="Helical" evidence="1">
    <location>
        <begin position="68"/>
        <end position="86"/>
    </location>
</feature>
<organism evidence="2 3">
    <name type="scientific">Duganella vulcania</name>
    <dbReference type="NCBI Taxonomy" id="2692166"/>
    <lineage>
        <taxon>Bacteria</taxon>
        <taxon>Pseudomonadati</taxon>
        <taxon>Pseudomonadota</taxon>
        <taxon>Betaproteobacteria</taxon>
        <taxon>Burkholderiales</taxon>
        <taxon>Oxalobacteraceae</taxon>
        <taxon>Telluria group</taxon>
        <taxon>Duganella</taxon>
    </lineage>
</organism>
<feature type="transmembrane region" description="Helical" evidence="1">
    <location>
        <begin position="92"/>
        <end position="118"/>
    </location>
</feature>
<keyword evidence="1" id="KW-1133">Transmembrane helix</keyword>
<keyword evidence="1" id="KW-0812">Transmembrane</keyword>
<dbReference type="EMBL" id="WWCX01000066">
    <property type="protein sequence ID" value="MYM97237.1"/>
    <property type="molecule type" value="Genomic_DNA"/>
</dbReference>
<keyword evidence="1" id="KW-0472">Membrane</keyword>
<feature type="transmembrane region" description="Helical" evidence="1">
    <location>
        <begin position="41"/>
        <end position="61"/>
    </location>
</feature>
<comment type="caution">
    <text evidence="2">The sequence shown here is derived from an EMBL/GenBank/DDBJ whole genome shotgun (WGS) entry which is preliminary data.</text>
</comment>
<name>A0A845GX54_9BURK</name>
<evidence type="ECO:0000256" key="1">
    <source>
        <dbReference type="SAM" id="Phobius"/>
    </source>
</evidence>
<gene>
    <name evidence="2" type="ORF">GTP90_25625</name>
</gene>
<protein>
    <submittedName>
        <fullName evidence="2">Uncharacterized protein</fullName>
    </submittedName>
</protein>
<dbReference type="Proteomes" id="UP000447355">
    <property type="component" value="Unassembled WGS sequence"/>
</dbReference>
<proteinExistence type="predicted"/>
<reference evidence="2" key="1">
    <citation type="submission" date="2019-12" db="EMBL/GenBank/DDBJ databases">
        <title>Novel species isolated from a subtropical stream in China.</title>
        <authorList>
            <person name="Lu H."/>
        </authorList>
    </citation>
    <scope>NUCLEOTIDE SEQUENCE [LARGE SCALE GENOMIC DNA]</scope>
    <source>
        <strain evidence="2">FT81W</strain>
    </source>
</reference>